<keyword evidence="4 7" id="KW-0418">Kinase</keyword>
<comment type="similarity">
    <text evidence="1">Belongs to the carbohydrate kinase PfkB family.</text>
</comment>
<dbReference type="PANTHER" id="PTHR43085">
    <property type="entry name" value="HEXOKINASE FAMILY MEMBER"/>
    <property type="match status" value="1"/>
</dbReference>
<dbReference type="GO" id="GO:0016301">
    <property type="term" value="F:kinase activity"/>
    <property type="evidence" value="ECO:0007669"/>
    <property type="project" value="UniProtKB-KW"/>
</dbReference>
<evidence type="ECO:0000256" key="3">
    <source>
        <dbReference type="ARBA" id="ARBA00022741"/>
    </source>
</evidence>
<dbReference type="SUPFAM" id="SSF53613">
    <property type="entry name" value="Ribokinase-like"/>
    <property type="match status" value="1"/>
</dbReference>
<accession>A0ABT7AJH1</accession>
<evidence type="ECO:0000256" key="2">
    <source>
        <dbReference type="ARBA" id="ARBA00022679"/>
    </source>
</evidence>
<organism evidence="7 8">
    <name type="scientific">Chelatococcus albus</name>
    <dbReference type="NCBI Taxonomy" id="3047466"/>
    <lineage>
        <taxon>Bacteria</taxon>
        <taxon>Pseudomonadati</taxon>
        <taxon>Pseudomonadota</taxon>
        <taxon>Alphaproteobacteria</taxon>
        <taxon>Hyphomicrobiales</taxon>
        <taxon>Chelatococcaceae</taxon>
        <taxon>Chelatococcus</taxon>
    </lineage>
</organism>
<name>A0ABT7AJH1_9HYPH</name>
<reference evidence="7 8" key="1">
    <citation type="submission" date="2023-05" db="EMBL/GenBank/DDBJ databases">
        <title>Chelatococcus sp. nov., a moderately thermophilic bacterium isolated from hot spring microbial mat.</title>
        <authorList>
            <person name="Hu C.-J."/>
            <person name="Li W.-J."/>
        </authorList>
    </citation>
    <scope>NUCLEOTIDE SEQUENCE [LARGE SCALE GENOMIC DNA]</scope>
    <source>
        <strain evidence="7 8">SYSU G07232</strain>
    </source>
</reference>
<dbReference type="RefSeq" id="WP_283741516.1">
    <property type="nucleotide sequence ID" value="NZ_JASJEV010000010.1"/>
</dbReference>
<keyword evidence="2 7" id="KW-0808">Transferase</keyword>
<dbReference type="Pfam" id="PF00294">
    <property type="entry name" value="PfkB"/>
    <property type="match status" value="1"/>
</dbReference>
<dbReference type="InterPro" id="IPR011611">
    <property type="entry name" value="PfkB_dom"/>
</dbReference>
<dbReference type="Proteomes" id="UP001321492">
    <property type="component" value="Unassembled WGS sequence"/>
</dbReference>
<sequence>MSGLILVAGEALVDLIPEGTAEAPLFRPVLGGSPFNVALALARLGAPSAYAGRLSLDAMGERFAGALGAAGVDLSLAVRDARPSPLALVTRDGDGSASYGFYLAGTAYDGEAPLGGPWPDGVAHLHVGSFAALDERHGPATLKALSAFAGTGSTSYDPNIRPALMPGRAETLRRVTARVGLAGVVKASEEDLAWLYPGRDPLDAAHSWSLLGPRLTVVTRGAAGAVAFAAGKAVAVPAPAVAVADTVGAGDCFMAALLAAMHRDGALVAGAEPPTRVAVVRWLTFAVAAAAIVCARQGADPPLLAEVERALAA</sequence>
<evidence type="ECO:0000256" key="1">
    <source>
        <dbReference type="ARBA" id="ARBA00010688"/>
    </source>
</evidence>
<keyword evidence="3" id="KW-0547">Nucleotide-binding</keyword>
<comment type="caution">
    <text evidence="7">The sequence shown here is derived from an EMBL/GenBank/DDBJ whole genome shotgun (WGS) entry which is preliminary data.</text>
</comment>
<dbReference type="InterPro" id="IPR002173">
    <property type="entry name" value="Carboh/pur_kinase_PfkB_CS"/>
</dbReference>
<dbReference type="InterPro" id="IPR050306">
    <property type="entry name" value="PfkB_Carbo_kinase"/>
</dbReference>
<protein>
    <submittedName>
        <fullName evidence="7">Carbohydrate kinase</fullName>
        <ecNumber evidence="7">2.7.1.-</ecNumber>
    </submittedName>
</protein>
<dbReference type="InterPro" id="IPR029056">
    <property type="entry name" value="Ribokinase-like"/>
</dbReference>
<evidence type="ECO:0000313" key="7">
    <source>
        <dbReference type="EMBL" id="MDJ1159518.1"/>
    </source>
</evidence>
<evidence type="ECO:0000259" key="6">
    <source>
        <dbReference type="Pfam" id="PF00294"/>
    </source>
</evidence>
<dbReference type="EC" id="2.7.1.-" evidence="7"/>
<dbReference type="PROSITE" id="PS00584">
    <property type="entry name" value="PFKB_KINASES_2"/>
    <property type="match status" value="1"/>
</dbReference>
<proteinExistence type="inferred from homology"/>
<feature type="domain" description="Carbohydrate kinase PfkB" evidence="6">
    <location>
        <begin position="5"/>
        <end position="302"/>
    </location>
</feature>
<dbReference type="CDD" id="cd01167">
    <property type="entry name" value="bac_FRK"/>
    <property type="match status" value="1"/>
</dbReference>
<dbReference type="Gene3D" id="3.40.1190.20">
    <property type="match status" value="1"/>
</dbReference>
<evidence type="ECO:0000256" key="4">
    <source>
        <dbReference type="ARBA" id="ARBA00022777"/>
    </source>
</evidence>
<dbReference type="PANTHER" id="PTHR43085:SF1">
    <property type="entry name" value="PSEUDOURIDINE KINASE-RELATED"/>
    <property type="match status" value="1"/>
</dbReference>
<dbReference type="EMBL" id="JASJEV010000010">
    <property type="protein sequence ID" value="MDJ1159518.1"/>
    <property type="molecule type" value="Genomic_DNA"/>
</dbReference>
<evidence type="ECO:0000256" key="5">
    <source>
        <dbReference type="ARBA" id="ARBA00022840"/>
    </source>
</evidence>
<evidence type="ECO:0000313" key="8">
    <source>
        <dbReference type="Proteomes" id="UP001321492"/>
    </source>
</evidence>
<keyword evidence="8" id="KW-1185">Reference proteome</keyword>
<gene>
    <name evidence="7" type="ORF">QNA08_14875</name>
</gene>
<keyword evidence="5" id="KW-0067">ATP-binding</keyword>